<accession>A0A0C1YNX2</accession>
<name>A0A0C1YNX2_9BURK</name>
<dbReference type="InterPro" id="IPR000073">
    <property type="entry name" value="AB_hydrolase_1"/>
</dbReference>
<keyword evidence="1" id="KW-0812">Transmembrane</keyword>
<keyword evidence="1" id="KW-1133">Transmembrane helix</keyword>
<dbReference type="STRING" id="709839.TSA66_18145"/>
<comment type="caution">
    <text evidence="3">The sequence shown here is derived from an EMBL/GenBank/DDBJ whole genome shotgun (WGS) entry which is preliminary data.</text>
</comment>
<keyword evidence="1" id="KW-0472">Membrane</keyword>
<keyword evidence="4" id="KW-1185">Reference proteome</keyword>
<feature type="transmembrane region" description="Helical" evidence="1">
    <location>
        <begin position="35"/>
        <end position="52"/>
    </location>
</feature>
<dbReference type="Gene3D" id="3.40.50.1820">
    <property type="entry name" value="alpha/beta hydrolase"/>
    <property type="match status" value="1"/>
</dbReference>
<evidence type="ECO:0000256" key="1">
    <source>
        <dbReference type="SAM" id="Phobius"/>
    </source>
</evidence>
<evidence type="ECO:0000313" key="4">
    <source>
        <dbReference type="Proteomes" id="UP000031572"/>
    </source>
</evidence>
<evidence type="ECO:0000313" key="3">
    <source>
        <dbReference type="EMBL" id="KIF82292.1"/>
    </source>
</evidence>
<gene>
    <name evidence="3" type="ORF">TSA66_18145</name>
</gene>
<dbReference type="InterPro" id="IPR029058">
    <property type="entry name" value="AB_hydrolase_fold"/>
</dbReference>
<dbReference type="RefSeq" id="WP_040040965.1">
    <property type="nucleotide sequence ID" value="NZ_JWJG01000028.1"/>
</dbReference>
<dbReference type="PANTHER" id="PTHR47909">
    <property type="entry name" value="ALPHA/BETA-HYDROLASES SUPERFAMILY PROTEIN"/>
    <property type="match status" value="1"/>
</dbReference>
<proteinExistence type="predicted"/>
<feature type="domain" description="AB hydrolase-1" evidence="2">
    <location>
        <begin position="113"/>
        <end position="215"/>
    </location>
</feature>
<organism evidence="3 4">
    <name type="scientific">Noviherbaspirillum autotrophicum</name>
    <dbReference type="NCBI Taxonomy" id="709839"/>
    <lineage>
        <taxon>Bacteria</taxon>
        <taxon>Pseudomonadati</taxon>
        <taxon>Pseudomonadota</taxon>
        <taxon>Betaproteobacteria</taxon>
        <taxon>Burkholderiales</taxon>
        <taxon>Oxalobacteraceae</taxon>
        <taxon>Noviherbaspirillum</taxon>
    </lineage>
</organism>
<dbReference type="SUPFAM" id="SSF53474">
    <property type="entry name" value="alpha/beta-Hydrolases"/>
    <property type="match status" value="1"/>
</dbReference>
<dbReference type="PANTHER" id="PTHR47909:SF2">
    <property type="entry name" value="GPI INOSITOL-DEACYLASE"/>
    <property type="match status" value="1"/>
</dbReference>
<protein>
    <submittedName>
        <fullName evidence="3">Lipase</fullName>
    </submittedName>
</protein>
<feature type="transmembrane region" description="Helical" evidence="1">
    <location>
        <begin position="73"/>
        <end position="95"/>
    </location>
</feature>
<dbReference type="Proteomes" id="UP000031572">
    <property type="component" value="Unassembled WGS sequence"/>
</dbReference>
<sequence>MAVVRITRLLLLIQVVLALAMAVVAKSAFHLQSNAVALMLGMAVVILLRLSITANNFSLAWHYRSETPQQYRLSLWLAIRLFFGEFRATMTASSWTMPFCTFSRRLASKPSAPPVLLIHGYGCNSGYWHPISEVLAKQDISHYAIDMEPVIGSIDEYVPLIRQAVDRICKETGSEKIIIVAHSMGGLAARAYLRDHGSDRIAKTITLGTPHHGTALARFGIGINTKQMLWTVGEQEGLSSAWLRKLAETEDKAVYRLIVSIYSHHDNIIAPQTSSQLNGAKNIEFQGIGHVALAMHSAIQTQVVREIQGALAQATDPSSELVRQ</sequence>
<dbReference type="OrthoDB" id="275181at2"/>
<evidence type="ECO:0000259" key="2">
    <source>
        <dbReference type="Pfam" id="PF00561"/>
    </source>
</evidence>
<dbReference type="EMBL" id="JWJG01000028">
    <property type="protein sequence ID" value="KIF82292.1"/>
    <property type="molecule type" value="Genomic_DNA"/>
</dbReference>
<reference evidence="3 4" key="1">
    <citation type="submission" date="2014-12" db="EMBL/GenBank/DDBJ databases">
        <title>Denitrispirillum autotrophicum gen. nov., sp. nov., Denitrifying, Facultatively Autotrophic Bacteria Isolated from Rice Paddy Soil.</title>
        <authorList>
            <person name="Ishii S."/>
            <person name="Ashida N."/>
            <person name="Ohno H."/>
            <person name="Otsuka S."/>
            <person name="Yokota A."/>
            <person name="Senoo K."/>
        </authorList>
    </citation>
    <scope>NUCLEOTIDE SEQUENCE [LARGE SCALE GENOMIC DNA]</scope>
    <source>
        <strain evidence="3 4">TSA66</strain>
    </source>
</reference>
<dbReference type="Pfam" id="PF00561">
    <property type="entry name" value="Abhydrolase_1"/>
    <property type="match status" value="1"/>
</dbReference>
<dbReference type="AlphaFoldDB" id="A0A0C1YNX2"/>